<reference evidence="2" key="2">
    <citation type="submission" date="2020-05" db="UniProtKB">
        <authorList>
            <consortium name="EnsemblMetazoa"/>
        </authorList>
    </citation>
    <scope>IDENTIFICATION</scope>
    <source>
        <strain evidence="2">wikel</strain>
    </source>
</reference>
<name>B7Q532_IXOSC</name>
<dbReference type="VEuPathDB" id="VectorBase:ISCI011200"/>
<gene>
    <name evidence="1" type="ORF">IscW_ISCW011200</name>
</gene>
<reference evidence="1 3" key="1">
    <citation type="submission" date="2008-03" db="EMBL/GenBank/DDBJ databases">
        <title>Annotation of Ixodes scapularis.</title>
        <authorList>
            <consortium name="Ixodes scapularis Genome Project Consortium"/>
            <person name="Caler E."/>
            <person name="Hannick L.I."/>
            <person name="Bidwell S."/>
            <person name="Joardar V."/>
            <person name="Thiagarajan M."/>
            <person name="Amedeo P."/>
            <person name="Galinsky K.J."/>
            <person name="Schobel S."/>
            <person name="Inman J."/>
            <person name="Hostetler J."/>
            <person name="Miller J."/>
            <person name="Hammond M."/>
            <person name="Megy K."/>
            <person name="Lawson D."/>
            <person name="Kodira C."/>
            <person name="Sutton G."/>
            <person name="Meyer J."/>
            <person name="Hill C.A."/>
            <person name="Birren B."/>
            <person name="Nene V."/>
            <person name="Collins F."/>
            <person name="Alarcon-Chaidez F."/>
            <person name="Wikel S."/>
            <person name="Strausberg R."/>
        </authorList>
    </citation>
    <scope>NUCLEOTIDE SEQUENCE [LARGE SCALE GENOMIC DNA]</scope>
    <source>
        <strain evidence="3">Wikel</strain>
        <strain evidence="1">Wikel colony</strain>
    </source>
</reference>
<evidence type="ECO:0000313" key="1">
    <source>
        <dbReference type="EMBL" id="EEC13954.1"/>
    </source>
</evidence>
<dbReference type="InParanoid" id="B7Q532"/>
<dbReference type="PaxDb" id="6945-B7Q532"/>
<dbReference type="EMBL" id="DS859341">
    <property type="protein sequence ID" value="EEC13954.1"/>
    <property type="molecule type" value="Genomic_DNA"/>
</dbReference>
<dbReference type="AlphaFoldDB" id="B7Q532"/>
<evidence type="ECO:0000313" key="2">
    <source>
        <dbReference type="EnsemblMetazoa" id="ISCW011200-PA"/>
    </source>
</evidence>
<dbReference type="VEuPathDB" id="VectorBase:ISCW011200"/>
<keyword evidence="3" id="KW-1185">Reference proteome</keyword>
<sequence>MKGFLRKVLELTRAECTFSSSLEHRNRKFVSWQTEVEDPRLVRFGLKRRVSPNVVGVATTLPGCEEEAVDNAGVWVTARFRGRGMGRLVRRAQGHKRGALSVTLDTADVASWDQPRLPRGERLHGRPLSLIE</sequence>
<dbReference type="EMBL" id="ABJB010813100">
    <property type="status" value="NOT_ANNOTATED_CDS"/>
    <property type="molecule type" value="Genomic_DNA"/>
</dbReference>
<dbReference type="HOGENOM" id="CLU_1919374_0_0_1"/>
<dbReference type="EnsemblMetazoa" id="ISCW011200-RA">
    <property type="protein sequence ID" value="ISCW011200-PA"/>
    <property type="gene ID" value="ISCW011200"/>
</dbReference>
<organism>
    <name type="scientific">Ixodes scapularis</name>
    <name type="common">Black-legged tick</name>
    <name type="synonym">Deer tick</name>
    <dbReference type="NCBI Taxonomy" id="6945"/>
    <lineage>
        <taxon>Eukaryota</taxon>
        <taxon>Metazoa</taxon>
        <taxon>Ecdysozoa</taxon>
        <taxon>Arthropoda</taxon>
        <taxon>Chelicerata</taxon>
        <taxon>Arachnida</taxon>
        <taxon>Acari</taxon>
        <taxon>Parasitiformes</taxon>
        <taxon>Ixodida</taxon>
        <taxon>Ixodoidea</taxon>
        <taxon>Ixodidae</taxon>
        <taxon>Ixodinae</taxon>
        <taxon>Ixodes</taxon>
    </lineage>
</organism>
<accession>B7Q532</accession>
<protein>
    <submittedName>
        <fullName evidence="1 2">Uncharacterized protein</fullName>
    </submittedName>
</protein>
<dbReference type="Proteomes" id="UP000001555">
    <property type="component" value="Unassembled WGS sequence"/>
</dbReference>
<evidence type="ECO:0000313" key="3">
    <source>
        <dbReference type="Proteomes" id="UP000001555"/>
    </source>
</evidence>
<proteinExistence type="predicted"/>